<evidence type="ECO:0000256" key="10">
    <source>
        <dbReference type="ARBA" id="ARBA00035120"/>
    </source>
</evidence>
<feature type="binding site" evidence="12">
    <location>
        <position position="78"/>
    </location>
    <ligand>
        <name>Na(+)</name>
        <dbReference type="ChEBI" id="CHEBI:29101"/>
        <note>structural</note>
    </ligand>
</feature>
<dbReference type="GO" id="GO:0046872">
    <property type="term" value="F:metal ion binding"/>
    <property type="evidence" value="ECO:0007669"/>
    <property type="project" value="UniProtKB-KW"/>
</dbReference>
<evidence type="ECO:0000313" key="14">
    <source>
        <dbReference type="Proteomes" id="UP000193926"/>
    </source>
</evidence>
<dbReference type="PANTHER" id="PTHR28259">
    <property type="entry name" value="FLUORIDE EXPORT PROTEIN 1-RELATED"/>
    <property type="match status" value="1"/>
</dbReference>
<keyword evidence="2 12" id="KW-1003">Cell membrane</keyword>
<accession>A0A1X4NHI2</accession>
<dbReference type="HAMAP" id="MF_00454">
    <property type="entry name" value="FluC"/>
    <property type="match status" value="1"/>
</dbReference>
<evidence type="ECO:0000256" key="12">
    <source>
        <dbReference type="HAMAP-Rule" id="MF_00454"/>
    </source>
</evidence>
<keyword evidence="12" id="KW-0479">Metal-binding</keyword>
<evidence type="ECO:0000256" key="5">
    <source>
        <dbReference type="ARBA" id="ARBA00022989"/>
    </source>
</evidence>
<feature type="binding site" evidence="12">
    <location>
        <position position="75"/>
    </location>
    <ligand>
        <name>Na(+)</name>
        <dbReference type="ChEBI" id="CHEBI:29101"/>
        <note>structural</note>
    </ligand>
</feature>
<evidence type="ECO:0000256" key="8">
    <source>
        <dbReference type="ARBA" id="ARBA00023136"/>
    </source>
</evidence>
<comment type="similarity">
    <text evidence="10 12">Belongs to the fluoride channel Fluc/FEX (TC 1.A.43) family.</text>
</comment>
<comment type="function">
    <text evidence="12">Fluoride-specific ion channel. Important for reducing fluoride concentration in the cell, thus reducing its toxicity.</text>
</comment>
<dbReference type="RefSeq" id="WP_085640643.1">
    <property type="nucleotide sequence ID" value="NZ_JFKC01000022.1"/>
</dbReference>
<gene>
    <name evidence="12" type="primary">fluC</name>
    <name evidence="12" type="synonym">crcB</name>
    <name evidence="13" type="ORF">MGEO_16885</name>
</gene>
<evidence type="ECO:0000256" key="7">
    <source>
        <dbReference type="ARBA" id="ARBA00023065"/>
    </source>
</evidence>
<feature type="transmembrane region" description="Helical" evidence="12">
    <location>
        <begin position="35"/>
        <end position="56"/>
    </location>
</feature>
<evidence type="ECO:0000256" key="4">
    <source>
        <dbReference type="ARBA" id="ARBA00022692"/>
    </source>
</evidence>
<dbReference type="Proteomes" id="UP000193926">
    <property type="component" value="Unassembled WGS sequence"/>
</dbReference>
<evidence type="ECO:0000256" key="9">
    <source>
        <dbReference type="ARBA" id="ARBA00023303"/>
    </source>
</evidence>
<organism evidence="13 14">
    <name type="scientific">Marivita geojedonensis</name>
    <dbReference type="NCBI Taxonomy" id="1123756"/>
    <lineage>
        <taxon>Bacteria</taxon>
        <taxon>Pseudomonadati</taxon>
        <taxon>Pseudomonadota</taxon>
        <taxon>Alphaproteobacteria</taxon>
        <taxon>Rhodobacterales</taxon>
        <taxon>Roseobacteraceae</taxon>
        <taxon>Marivita</taxon>
    </lineage>
</organism>
<keyword evidence="7 12" id="KW-0406">Ion transport</keyword>
<dbReference type="STRING" id="1123756.MGEO_16885"/>
<dbReference type="GO" id="GO:0140114">
    <property type="term" value="P:cellular detoxification of fluoride"/>
    <property type="evidence" value="ECO:0007669"/>
    <property type="project" value="UniProtKB-UniRule"/>
</dbReference>
<dbReference type="PANTHER" id="PTHR28259:SF1">
    <property type="entry name" value="FLUORIDE EXPORT PROTEIN 1-RELATED"/>
    <property type="match status" value="1"/>
</dbReference>
<dbReference type="Pfam" id="PF02537">
    <property type="entry name" value="CRCB"/>
    <property type="match status" value="1"/>
</dbReference>
<comment type="activity regulation">
    <text evidence="12">Na(+) is not transported, but it plays an essential structural role and its presence is essential for fluoride channel function.</text>
</comment>
<dbReference type="AlphaFoldDB" id="A0A1X4NHI2"/>
<evidence type="ECO:0000313" key="13">
    <source>
        <dbReference type="EMBL" id="OSQ46814.1"/>
    </source>
</evidence>
<evidence type="ECO:0000256" key="1">
    <source>
        <dbReference type="ARBA" id="ARBA00004651"/>
    </source>
</evidence>
<keyword evidence="12" id="KW-0813">Transport</keyword>
<keyword evidence="9 12" id="KW-0407">Ion channel</keyword>
<proteinExistence type="inferred from homology"/>
<keyword evidence="6 12" id="KW-0915">Sodium</keyword>
<reference evidence="13 14" key="1">
    <citation type="submission" date="2014-03" db="EMBL/GenBank/DDBJ databases">
        <title>The draft genome sequence of Marivita geojedonensis KCTC 23882.</title>
        <authorList>
            <person name="Lai Q."/>
            <person name="Shao Z."/>
        </authorList>
    </citation>
    <scope>NUCLEOTIDE SEQUENCE [LARGE SCALE GENOMIC DNA]</scope>
    <source>
        <strain evidence="13 14">DPG-138</strain>
    </source>
</reference>
<dbReference type="GO" id="GO:0005886">
    <property type="term" value="C:plasma membrane"/>
    <property type="evidence" value="ECO:0007669"/>
    <property type="project" value="UniProtKB-SubCell"/>
</dbReference>
<dbReference type="EMBL" id="JFKC01000022">
    <property type="protein sequence ID" value="OSQ46814.1"/>
    <property type="molecule type" value="Genomic_DNA"/>
</dbReference>
<dbReference type="OrthoDB" id="9806299at2"/>
<keyword evidence="3" id="KW-0997">Cell inner membrane</keyword>
<keyword evidence="14" id="KW-1185">Reference proteome</keyword>
<comment type="caution">
    <text evidence="13">The sequence shown here is derived from an EMBL/GenBank/DDBJ whole genome shotgun (WGS) entry which is preliminary data.</text>
</comment>
<dbReference type="InterPro" id="IPR003691">
    <property type="entry name" value="FluC"/>
</dbReference>
<feature type="transmembrane region" description="Helical" evidence="12">
    <location>
        <begin position="68"/>
        <end position="87"/>
    </location>
</feature>
<evidence type="ECO:0000256" key="6">
    <source>
        <dbReference type="ARBA" id="ARBA00023053"/>
    </source>
</evidence>
<dbReference type="NCBIfam" id="TIGR00494">
    <property type="entry name" value="crcB"/>
    <property type="match status" value="1"/>
</dbReference>
<evidence type="ECO:0000256" key="3">
    <source>
        <dbReference type="ARBA" id="ARBA00022519"/>
    </source>
</evidence>
<evidence type="ECO:0000256" key="11">
    <source>
        <dbReference type="ARBA" id="ARBA00035585"/>
    </source>
</evidence>
<name>A0A1X4NHI2_9RHOB</name>
<dbReference type="GO" id="GO:0062054">
    <property type="term" value="F:fluoride channel activity"/>
    <property type="evidence" value="ECO:0007669"/>
    <property type="project" value="UniProtKB-UniRule"/>
</dbReference>
<feature type="transmembrane region" description="Helical" evidence="12">
    <location>
        <begin position="99"/>
        <end position="121"/>
    </location>
</feature>
<evidence type="ECO:0000256" key="2">
    <source>
        <dbReference type="ARBA" id="ARBA00022475"/>
    </source>
</evidence>
<comment type="subcellular location">
    <subcellularLocation>
        <location evidence="1 12">Cell membrane</location>
        <topology evidence="1 12">Multi-pass membrane protein</topology>
    </subcellularLocation>
</comment>
<protein>
    <recommendedName>
        <fullName evidence="12">Fluoride-specific ion channel FluC</fullName>
    </recommendedName>
</protein>
<keyword evidence="5 12" id="KW-1133">Transmembrane helix</keyword>
<dbReference type="NCBIfam" id="NF010805">
    <property type="entry name" value="PRK14209.1"/>
    <property type="match status" value="1"/>
</dbReference>
<comment type="catalytic activity">
    <reaction evidence="11">
        <text>fluoride(in) = fluoride(out)</text>
        <dbReference type="Rhea" id="RHEA:76159"/>
        <dbReference type="ChEBI" id="CHEBI:17051"/>
    </reaction>
    <physiologicalReaction direction="left-to-right" evidence="11">
        <dbReference type="Rhea" id="RHEA:76160"/>
    </physiologicalReaction>
</comment>
<keyword evidence="4 12" id="KW-0812">Transmembrane</keyword>
<sequence length="126" mass="12877">MLTTLSLVALGGAIGATLRYLTGVGVMRMFGHGDFPLAIITVNVVGSFLMGVFVVAAAQRGLTHMSPFVMTGLLGGFTTFSAFSLETMTLIERGNMGSAALYVALSVGLSVGGLALGLLTARSVFA</sequence>
<keyword evidence="8 12" id="KW-0472">Membrane</keyword>